<protein>
    <submittedName>
        <fullName evidence="2">Uncharacterized protein</fullName>
    </submittedName>
</protein>
<evidence type="ECO:0000256" key="1">
    <source>
        <dbReference type="SAM" id="SignalP"/>
    </source>
</evidence>
<dbReference type="Proteomes" id="UP000249390">
    <property type="component" value="Unassembled WGS sequence"/>
</dbReference>
<evidence type="ECO:0000313" key="3">
    <source>
        <dbReference type="Proteomes" id="UP000249390"/>
    </source>
</evidence>
<feature type="signal peptide" evidence="1">
    <location>
        <begin position="1"/>
        <end position="19"/>
    </location>
</feature>
<evidence type="ECO:0000313" key="2">
    <source>
        <dbReference type="EMBL" id="RAL45824.1"/>
    </source>
</evidence>
<accession>A0A328DJX0</accession>
<name>A0A328DJX0_9ASTE</name>
<keyword evidence="3" id="KW-1185">Reference proteome</keyword>
<dbReference type="AlphaFoldDB" id="A0A328DJX0"/>
<reference evidence="2 3" key="1">
    <citation type="submission" date="2018-06" db="EMBL/GenBank/DDBJ databases">
        <title>The Genome of Cuscuta australis (Dodder) Provides Insight into the Evolution of Plant Parasitism.</title>
        <authorList>
            <person name="Liu H."/>
        </authorList>
    </citation>
    <scope>NUCLEOTIDE SEQUENCE [LARGE SCALE GENOMIC DNA]</scope>
    <source>
        <strain evidence="3">cv. Yunnan</strain>
        <tissue evidence="2">Vines</tissue>
    </source>
</reference>
<sequence>MALTLLSSVCWVATTSTEGETLPVDVDGTFCPVAVAGAELQVKLIVGQHQLILLIVVGQKSLAAAAAAVVVVVQILVAEHPEPEDLLVSVVVFSNLLIRLVYLISESDAIPGGRIPMGGFLAASPKLVNLGFSREAKKAAAAASVFVEEIHSSSFCNILFQDCTKDLNKGRPSG</sequence>
<organism evidence="2 3">
    <name type="scientific">Cuscuta australis</name>
    <dbReference type="NCBI Taxonomy" id="267555"/>
    <lineage>
        <taxon>Eukaryota</taxon>
        <taxon>Viridiplantae</taxon>
        <taxon>Streptophyta</taxon>
        <taxon>Embryophyta</taxon>
        <taxon>Tracheophyta</taxon>
        <taxon>Spermatophyta</taxon>
        <taxon>Magnoliopsida</taxon>
        <taxon>eudicotyledons</taxon>
        <taxon>Gunneridae</taxon>
        <taxon>Pentapetalae</taxon>
        <taxon>asterids</taxon>
        <taxon>lamiids</taxon>
        <taxon>Solanales</taxon>
        <taxon>Convolvulaceae</taxon>
        <taxon>Cuscuteae</taxon>
        <taxon>Cuscuta</taxon>
        <taxon>Cuscuta subgen. Grammica</taxon>
        <taxon>Cuscuta sect. Cleistogrammica</taxon>
    </lineage>
</organism>
<proteinExistence type="predicted"/>
<comment type="caution">
    <text evidence="2">The sequence shown here is derived from an EMBL/GenBank/DDBJ whole genome shotgun (WGS) entry which is preliminary data.</text>
</comment>
<feature type="chain" id="PRO_5016431810" evidence="1">
    <location>
        <begin position="20"/>
        <end position="174"/>
    </location>
</feature>
<dbReference type="EMBL" id="NQVE01000129">
    <property type="protein sequence ID" value="RAL45824.1"/>
    <property type="molecule type" value="Genomic_DNA"/>
</dbReference>
<keyword evidence="1" id="KW-0732">Signal</keyword>
<gene>
    <name evidence="2" type="ORF">DM860_009688</name>
</gene>